<keyword evidence="2" id="KW-1185">Reference proteome</keyword>
<dbReference type="Proteomes" id="UP000003250">
    <property type="component" value="Unassembled WGS sequence"/>
</dbReference>
<name>H0HQA0_9HYPH</name>
<sequence length="76" mass="8521">MRSEIIKSPNINNPRTGLKALRYNPRLQIIRPSPVSTTRLDNFASPSKSLIIGHAKSPAFAENLLAETSMFRNTRN</sequence>
<dbReference type="EMBL" id="AHAM01000085">
    <property type="protein sequence ID" value="EHK57099.1"/>
    <property type="molecule type" value="Genomic_DNA"/>
</dbReference>
<dbReference type="AlphaFoldDB" id="H0HQA0"/>
<organism evidence="1 2">
    <name type="scientific">Mesorhizobium alhagi CCNWXJ12-2</name>
    <dbReference type="NCBI Taxonomy" id="1107882"/>
    <lineage>
        <taxon>Bacteria</taxon>
        <taxon>Pseudomonadati</taxon>
        <taxon>Pseudomonadota</taxon>
        <taxon>Alphaproteobacteria</taxon>
        <taxon>Hyphomicrobiales</taxon>
        <taxon>Phyllobacteriaceae</taxon>
        <taxon>Allomesorhizobium</taxon>
    </lineage>
</organism>
<evidence type="ECO:0000313" key="2">
    <source>
        <dbReference type="Proteomes" id="UP000003250"/>
    </source>
</evidence>
<protein>
    <submittedName>
        <fullName evidence="1">Uncharacterized protein</fullName>
    </submittedName>
</protein>
<evidence type="ECO:0000313" key="1">
    <source>
        <dbReference type="EMBL" id="EHK57099.1"/>
    </source>
</evidence>
<proteinExistence type="predicted"/>
<accession>H0HQA0</accession>
<gene>
    <name evidence="1" type="ORF">MAXJ12_11652</name>
</gene>
<feature type="non-terminal residue" evidence="1">
    <location>
        <position position="76"/>
    </location>
</feature>
<reference evidence="1 2" key="1">
    <citation type="journal article" date="2012" name="J. Bacteriol.">
        <title>Draft Genome Sequence of Mesorhizobium alhagi CCNWXJ12-2T, a Novel Salt-Resistant Species Isolated from the Desert of Northwestern China.</title>
        <authorList>
            <person name="Zhou M."/>
            <person name="Chen W."/>
            <person name="Chen H."/>
            <person name="Wei G."/>
        </authorList>
    </citation>
    <scope>NUCLEOTIDE SEQUENCE [LARGE SCALE GENOMIC DNA]</scope>
    <source>
        <strain evidence="1 2">CCNWXJ12-2</strain>
    </source>
</reference>